<evidence type="ECO:0000313" key="1">
    <source>
        <dbReference type="EMBL" id="GBO17022.1"/>
    </source>
</evidence>
<dbReference type="Proteomes" id="UP000499080">
    <property type="component" value="Unassembled WGS sequence"/>
</dbReference>
<sequence length="123" mass="14179">MAKFPQYAQLLWIDCTQATEIDDETACSSPKPYQNAFKDGQERRLLRLKDQTNDARVMVPVKSKRSRCSNIICTTDIPYNYVYGRSNWKGEREEVNSRENVVVNAKDAERFYLADGVLHVPDS</sequence>
<organism evidence="1 2">
    <name type="scientific">Araneus ventricosus</name>
    <name type="common">Orbweaver spider</name>
    <name type="synonym">Epeira ventricosa</name>
    <dbReference type="NCBI Taxonomy" id="182803"/>
    <lineage>
        <taxon>Eukaryota</taxon>
        <taxon>Metazoa</taxon>
        <taxon>Ecdysozoa</taxon>
        <taxon>Arthropoda</taxon>
        <taxon>Chelicerata</taxon>
        <taxon>Arachnida</taxon>
        <taxon>Araneae</taxon>
        <taxon>Araneomorphae</taxon>
        <taxon>Entelegynae</taxon>
        <taxon>Araneoidea</taxon>
        <taxon>Araneidae</taxon>
        <taxon>Araneus</taxon>
    </lineage>
</organism>
<reference evidence="1 2" key="1">
    <citation type="journal article" date="2019" name="Sci. Rep.">
        <title>Orb-weaving spider Araneus ventricosus genome elucidates the spidroin gene catalogue.</title>
        <authorList>
            <person name="Kono N."/>
            <person name="Nakamura H."/>
            <person name="Ohtoshi R."/>
            <person name="Moran D.A.P."/>
            <person name="Shinohara A."/>
            <person name="Yoshida Y."/>
            <person name="Fujiwara M."/>
            <person name="Mori M."/>
            <person name="Tomita M."/>
            <person name="Arakawa K."/>
        </authorList>
    </citation>
    <scope>NUCLEOTIDE SEQUENCE [LARGE SCALE GENOMIC DNA]</scope>
</reference>
<protein>
    <submittedName>
        <fullName evidence="1">Uncharacterized protein</fullName>
    </submittedName>
</protein>
<dbReference type="EMBL" id="BGPR01040826">
    <property type="protein sequence ID" value="GBO17022.1"/>
    <property type="molecule type" value="Genomic_DNA"/>
</dbReference>
<keyword evidence="2" id="KW-1185">Reference proteome</keyword>
<accession>A0A4Y2UXN4</accession>
<dbReference type="AlphaFoldDB" id="A0A4Y2UXN4"/>
<name>A0A4Y2UXN4_ARAVE</name>
<proteinExistence type="predicted"/>
<gene>
    <name evidence="1" type="ORF">AVEN_219572_1</name>
</gene>
<evidence type="ECO:0000313" key="2">
    <source>
        <dbReference type="Proteomes" id="UP000499080"/>
    </source>
</evidence>
<comment type="caution">
    <text evidence="1">The sequence shown here is derived from an EMBL/GenBank/DDBJ whole genome shotgun (WGS) entry which is preliminary data.</text>
</comment>